<dbReference type="EMBL" id="KI925466">
    <property type="protein sequence ID" value="ETW75434.1"/>
    <property type="molecule type" value="Genomic_DNA"/>
</dbReference>
<reference evidence="1 2" key="1">
    <citation type="journal article" date="2012" name="New Phytol.">
        <title>Insight into trade-off between wood decay and parasitism from the genome of a fungal forest pathogen.</title>
        <authorList>
            <person name="Olson A."/>
            <person name="Aerts A."/>
            <person name="Asiegbu F."/>
            <person name="Belbahri L."/>
            <person name="Bouzid O."/>
            <person name="Broberg A."/>
            <person name="Canback B."/>
            <person name="Coutinho P.M."/>
            <person name="Cullen D."/>
            <person name="Dalman K."/>
            <person name="Deflorio G."/>
            <person name="van Diepen L.T."/>
            <person name="Dunand C."/>
            <person name="Duplessis S."/>
            <person name="Durling M."/>
            <person name="Gonthier P."/>
            <person name="Grimwood J."/>
            <person name="Fossdal C.G."/>
            <person name="Hansson D."/>
            <person name="Henrissat B."/>
            <person name="Hietala A."/>
            <person name="Himmelstrand K."/>
            <person name="Hoffmeister D."/>
            <person name="Hogberg N."/>
            <person name="James T.Y."/>
            <person name="Karlsson M."/>
            <person name="Kohler A."/>
            <person name="Kues U."/>
            <person name="Lee Y.H."/>
            <person name="Lin Y.C."/>
            <person name="Lind M."/>
            <person name="Lindquist E."/>
            <person name="Lombard V."/>
            <person name="Lucas S."/>
            <person name="Lunden K."/>
            <person name="Morin E."/>
            <person name="Murat C."/>
            <person name="Park J."/>
            <person name="Raffaello T."/>
            <person name="Rouze P."/>
            <person name="Salamov A."/>
            <person name="Schmutz J."/>
            <person name="Solheim H."/>
            <person name="Stahlberg J."/>
            <person name="Velez H."/>
            <person name="de Vries R.P."/>
            <person name="Wiebenga A."/>
            <person name="Woodward S."/>
            <person name="Yakovlev I."/>
            <person name="Garbelotto M."/>
            <person name="Martin F."/>
            <person name="Grigoriev I.V."/>
            <person name="Stenlid J."/>
        </authorList>
    </citation>
    <scope>NUCLEOTIDE SEQUENCE [LARGE SCALE GENOMIC DNA]</scope>
    <source>
        <strain evidence="1 2">TC 32-1</strain>
    </source>
</reference>
<evidence type="ECO:0000313" key="1">
    <source>
        <dbReference type="EMBL" id="ETW75434.1"/>
    </source>
</evidence>
<keyword evidence="2" id="KW-1185">Reference proteome</keyword>
<dbReference type="AlphaFoldDB" id="W4JPN8"/>
<protein>
    <submittedName>
        <fullName evidence="1">Uncharacterized protein</fullName>
    </submittedName>
</protein>
<gene>
    <name evidence="1" type="ORF">HETIRDRAFT_108000</name>
</gene>
<dbReference type="InParanoid" id="W4JPN8"/>
<dbReference type="KEGG" id="hir:HETIRDRAFT_108000"/>
<accession>W4JPN8</accession>
<organism evidence="1 2">
    <name type="scientific">Heterobasidion irregulare (strain TC 32-1)</name>
    <dbReference type="NCBI Taxonomy" id="747525"/>
    <lineage>
        <taxon>Eukaryota</taxon>
        <taxon>Fungi</taxon>
        <taxon>Dikarya</taxon>
        <taxon>Basidiomycota</taxon>
        <taxon>Agaricomycotina</taxon>
        <taxon>Agaricomycetes</taxon>
        <taxon>Russulales</taxon>
        <taxon>Bondarzewiaceae</taxon>
        <taxon>Heterobasidion</taxon>
        <taxon>Heterobasidion annosum species complex</taxon>
    </lineage>
</organism>
<sequence length="213" mass="23366">MTFFARIYSRRGDQHLLSQSGGKPQATVQYTYFQLLNIQVRPSIDGQIWRLSEGLTVSTTLTADRQASPRNRSKLLACFERLSLSLTALKRQTHDRLRASPTVRAQPPTRGNIWRSLTLTARYALPPLLTGDFQVLRVPAPAPASSSYLKLFFAQRGCECGGGGSGGCAGQARGLRGAGESFASAERRRRNAPHGYGFTPGCICTPMTRYPDT</sequence>
<name>W4JPN8_HETIT</name>
<dbReference type="GeneID" id="20666297"/>
<dbReference type="HOGENOM" id="CLU_1294567_0_0_1"/>
<dbReference type="RefSeq" id="XP_009552853.1">
    <property type="nucleotide sequence ID" value="XM_009554558.1"/>
</dbReference>
<evidence type="ECO:0000313" key="2">
    <source>
        <dbReference type="Proteomes" id="UP000030671"/>
    </source>
</evidence>
<proteinExistence type="predicted"/>
<dbReference type="Proteomes" id="UP000030671">
    <property type="component" value="Unassembled WGS sequence"/>
</dbReference>